<dbReference type="EMBL" id="QLTK01000001">
    <property type="protein sequence ID" value="RAS38766.1"/>
    <property type="molecule type" value="Genomic_DNA"/>
</dbReference>
<keyword evidence="1" id="KW-1133">Transmembrane helix</keyword>
<organism evidence="2 3">
    <name type="scientific">Paraburkholderia bryophila</name>
    <dbReference type="NCBI Taxonomy" id="420952"/>
    <lineage>
        <taxon>Bacteria</taxon>
        <taxon>Pseudomonadati</taxon>
        <taxon>Pseudomonadota</taxon>
        <taxon>Betaproteobacteria</taxon>
        <taxon>Burkholderiales</taxon>
        <taxon>Burkholderiaceae</taxon>
        <taxon>Paraburkholderia</taxon>
    </lineage>
</organism>
<evidence type="ECO:0000313" key="2">
    <source>
        <dbReference type="EMBL" id="RAS38766.1"/>
    </source>
</evidence>
<sequence>MQASGKNVKRIYVAVTIFIVFGVVLNLTGVKILLFLIEYRLAVVRLIAFVFVIVIVFSIVKSKTGWKGKLSIAIFLMFGVYACVCFFNFVLPTQYTRCDLYSQRLNGGVKILNGKIYKISLCGTGGDDMQSGDSIRLQVFSDAGVLLASRHFLVNWNENSPNSLEYGPDRITYYDNNGRVFEKHLFMPPTALDWMRARIPLLD</sequence>
<feature type="transmembrane region" description="Helical" evidence="1">
    <location>
        <begin position="12"/>
        <end position="36"/>
    </location>
</feature>
<dbReference type="AlphaFoldDB" id="A0A329CVH9"/>
<gene>
    <name evidence="2" type="ORF">BX591_10195</name>
</gene>
<accession>A0A329CVH9</accession>
<evidence type="ECO:0000256" key="1">
    <source>
        <dbReference type="SAM" id="Phobius"/>
    </source>
</evidence>
<dbReference type="Proteomes" id="UP000248918">
    <property type="component" value="Unassembled WGS sequence"/>
</dbReference>
<dbReference type="OrthoDB" id="8724085at2"/>
<reference evidence="2 3" key="1">
    <citation type="submission" date="2018-06" db="EMBL/GenBank/DDBJ databases">
        <title>Genomic Encyclopedia of Type Strains, Phase III (KMG-III): the genomes of soil and plant-associated and newly described type strains.</title>
        <authorList>
            <person name="Whitman W."/>
        </authorList>
    </citation>
    <scope>NUCLEOTIDE SEQUENCE [LARGE SCALE GENOMIC DNA]</scope>
    <source>
        <strain evidence="2 3">LMG 23644</strain>
    </source>
</reference>
<evidence type="ECO:0000313" key="3">
    <source>
        <dbReference type="Proteomes" id="UP000248918"/>
    </source>
</evidence>
<name>A0A329CVH9_9BURK</name>
<dbReference type="RefSeq" id="WP_146749707.1">
    <property type="nucleotide sequence ID" value="NZ_CADFFP010000004.1"/>
</dbReference>
<protein>
    <submittedName>
        <fullName evidence="2">Uncharacterized protein</fullName>
    </submittedName>
</protein>
<feature type="transmembrane region" description="Helical" evidence="1">
    <location>
        <begin position="42"/>
        <end position="60"/>
    </location>
</feature>
<feature type="transmembrane region" description="Helical" evidence="1">
    <location>
        <begin position="72"/>
        <end position="91"/>
    </location>
</feature>
<comment type="caution">
    <text evidence="2">The sequence shown here is derived from an EMBL/GenBank/DDBJ whole genome shotgun (WGS) entry which is preliminary data.</text>
</comment>
<proteinExistence type="predicted"/>
<keyword evidence="1" id="KW-0812">Transmembrane</keyword>
<keyword evidence="1" id="KW-0472">Membrane</keyword>